<sequence length="100" mass="11113">MSLEKLGRLDQIIVKNKLCKGPPQPSRYITLEDSSCVHAHLKHVQLCPHAPRTCPAVSTRTRNRSSCVHAHPEHAQLCPRAPRTCSAVSTRTRNLSSCVH</sequence>
<accession>A0ABU7DU76</accession>
<gene>
    <name evidence="1" type="ORF">CHARACLAT_012635</name>
</gene>
<comment type="caution">
    <text evidence="1">The sequence shown here is derived from an EMBL/GenBank/DDBJ whole genome shotgun (WGS) entry which is preliminary data.</text>
</comment>
<dbReference type="Proteomes" id="UP001352852">
    <property type="component" value="Unassembled WGS sequence"/>
</dbReference>
<reference evidence="1 2" key="1">
    <citation type="submission" date="2021-06" db="EMBL/GenBank/DDBJ databases">
        <authorList>
            <person name="Palmer J.M."/>
        </authorList>
    </citation>
    <scope>NUCLEOTIDE SEQUENCE [LARGE SCALE GENOMIC DNA]</scope>
    <source>
        <strain evidence="1 2">CL_MEX2019</strain>
        <tissue evidence="1">Muscle</tissue>
    </source>
</reference>
<evidence type="ECO:0000313" key="1">
    <source>
        <dbReference type="EMBL" id="MED6277363.1"/>
    </source>
</evidence>
<feature type="non-terminal residue" evidence="1">
    <location>
        <position position="100"/>
    </location>
</feature>
<name>A0ABU7DU76_9TELE</name>
<organism evidence="1 2">
    <name type="scientific">Characodon lateralis</name>
    <dbReference type="NCBI Taxonomy" id="208331"/>
    <lineage>
        <taxon>Eukaryota</taxon>
        <taxon>Metazoa</taxon>
        <taxon>Chordata</taxon>
        <taxon>Craniata</taxon>
        <taxon>Vertebrata</taxon>
        <taxon>Euteleostomi</taxon>
        <taxon>Actinopterygii</taxon>
        <taxon>Neopterygii</taxon>
        <taxon>Teleostei</taxon>
        <taxon>Neoteleostei</taxon>
        <taxon>Acanthomorphata</taxon>
        <taxon>Ovalentaria</taxon>
        <taxon>Atherinomorphae</taxon>
        <taxon>Cyprinodontiformes</taxon>
        <taxon>Goodeidae</taxon>
        <taxon>Characodon</taxon>
    </lineage>
</organism>
<keyword evidence="2" id="KW-1185">Reference proteome</keyword>
<proteinExistence type="predicted"/>
<protein>
    <submittedName>
        <fullName evidence="1">Uncharacterized protein</fullName>
    </submittedName>
</protein>
<evidence type="ECO:0000313" key="2">
    <source>
        <dbReference type="Proteomes" id="UP001352852"/>
    </source>
</evidence>
<dbReference type="EMBL" id="JAHUTJ010033667">
    <property type="protein sequence ID" value="MED6277363.1"/>
    <property type="molecule type" value="Genomic_DNA"/>
</dbReference>